<sequence>MQTSTPILRAFSGLRLGFLRPRYTHSDALSENDLVNPQCVNRNPRNMEMLRLARKPQGWGLDSPSCNYWYKLFLECTQRHVTARVEHFTGKTVVLASTKEWAIKQHLFSTTDINAVRNIGHIIAQRCLQSGISELHTELQEHVDTSEKIKSFMEALEEGGLTTREPTTIKEDSVHPLLAKRRETLPWTVLEEEVLKEEERKKKKE</sequence>
<protein>
    <recommendedName>
        <fullName evidence="6">Large ribosomal subunit protein uL18m</fullName>
    </recommendedName>
    <alternativeName>
        <fullName evidence="7">39S ribosomal protein L18, mitochondrial</fullName>
    </alternativeName>
</protein>
<dbReference type="OrthoDB" id="1932324at2759"/>
<dbReference type="FunFam" id="3.30.420.80:FF:000005">
    <property type="entry name" value="39S ribosomal protein L18, mitochondrial"/>
    <property type="match status" value="1"/>
</dbReference>
<reference evidence="8 9" key="1">
    <citation type="submission" date="2018-04" db="EMBL/GenBank/DDBJ databases">
        <authorList>
            <person name="Zhang X."/>
            <person name="Yuan J."/>
            <person name="Li F."/>
            <person name="Xiang J."/>
        </authorList>
    </citation>
    <scope>NUCLEOTIDE SEQUENCE [LARGE SCALE GENOMIC DNA]</scope>
    <source>
        <tissue evidence="8">Muscle</tissue>
    </source>
</reference>
<dbReference type="GO" id="GO:0005840">
    <property type="term" value="C:ribosome"/>
    <property type="evidence" value="ECO:0007669"/>
    <property type="project" value="UniProtKB-KW"/>
</dbReference>
<comment type="similarity">
    <text evidence="2">Belongs to the universal ribosomal protein uL18 family.</text>
</comment>
<gene>
    <name evidence="8" type="ORF">C7M84_023418</name>
</gene>
<reference evidence="8 9" key="2">
    <citation type="submission" date="2019-01" db="EMBL/GenBank/DDBJ databases">
        <title>The decoding of complex shrimp genome reveals the adaptation for benthos swimmer, frequently molting mechanism and breeding impact on genome.</title>
        <authorList>
            <person name="Sun Y."/>
            <person name="Gao Y."/>
            <person name="Yu Y."/>
        </authorList>
    </citation>
    <scope>NUCLEOTIDE SEQUENCE [LARGE SCALE GENOMIC DNA]</scope>
    <source>
        <tissue evidence="8">Muscle</tissue>
    </source>
</reference>
<dbReference type="Gene3D" id="3.30.420.80">
    <property type="entry name" value="Ribosomal protein S11"/>
    <property type="match status" value="1"/>
</dbReference>
<comment type="caution">
    <text evidence="8">The sequence shown here is derived from an EMBL/GenBank/DDBJ whole genome shotgun (WGS) entry which is preliminary data.</text>
</comment>
<organism evidence="8 9">
    <name type="scientific">Penaeus vannamei</name>
    <name type="common">Whiteleg shrimp</name>
    <name type="synonym">Litopenaeus vannamei</name>
    <dbReference type="NCBI Taxonomy" id="6689"/>
    <lineage>
        <taxon>Eukaryota</taxon>
        <taxon>Metazoa</taxon>
        <taxon>Ecdysozoa</taxon>
        <taxon>Arthropoda</taxon>
        <taxon>Crustacea</taxon>
        <taxon>Multicrustacea</taxon>
        <taxon>Malacostraca</taxon>
        <taxon>Eumalacostraca</taxon>
        <taxon>Eucarida</taxon>
        <taxon>Decapoda</taxon>
        <taxon>Dendrobranchiata</taxon>
        <taxon>Penaeoidea</taxon>
        <taxon>Penaeidae</taxon>
        <taxon>Penaeus</taxon>
    </lineage>
</organism>
<proteinExistence type="inferred from homology"/>
<dbReference type="GO" id="GO:0003735">
    <property type="term" value="F:structural constituent of ribosome"/>
    <property type="evidence" value="ECO:0007669"/>
    <property type="project" value="InterPro"/>
</dbReference>
<evidence type="ECO:0000256" key="1">
    <source>
        <dbReference type="ARBA" id="ARBA00004173"/>
    </source>
</evidence>
<name>A0A3R7NCE1_PENVA</name>
<dbReference type="AlphaFoldDB" id="A0A3R7NCE1"/>
<evidence type="ECO:0000256" key="4">
    <source>
        <dbReference type="ARBA" id="ARBA00023128"/>
    </source>
</evidence>
<evidence type="ECO:0000256" key="2">
    <source>
        <dbReference type="ARBA" id="ARBA00007116"/>
    </source>
</evidence>
<evidence type="ECO:0000256" key="6">
    <source>
        <dbReference type="ARBA" id="ARBA00069051"/>
    </source>
</evidence>
<evidence type="ECO:0000256" key="7">
    <source>
        <dbReference type="ARBA" id="ARBA00082661"/>
    </source>
</evidence>
<evidence type="ECO:0000256" key="3">
    <source>
        <dbReference type="ARBA" id="ARBA00022980"/>
    </source>
</evidence>
<evidence type="ECO:0000313" key="8">
    <source>
        <dbReference type="EMBL" id="ROT83413.1"/>
    </source>
</evidence>
<dbReference type="InterPro" id="IPR057268">
    <property type="entry name" value="Ribosomal_L18"/>
</dbReference>
<keyword evidence="4" id="KW-0496">Mitochondrion</keyword>
<evidence type="ECO:0000313" key="9">
    <source>
        <dbReference type="Proteomes" id="UP000283509"/>
    </source>
</evidence>
<dbReference type="GO" id="GO:0008097">
    <property type="term" value="F:5S rRNA binding"/>
    <property type="evidence" value="ECO:0007669"/>
    <property type="project" value="TreeGrafter"/>
</dbReference>
<dbReference type="PANTHER" id="PTHR12899">
    <property type="entry name" value="39S RIBOSOMAL PROTEIN L18, MITOCHONDRIAL"/>
    <property type="match status" value="1"/>
</dbReference>
<comment type="subcellular location">
    <subcellularLocation>
        <location evidence="1">Mitochondrion</location>
    </subcellularLocation>
</comment>
<dbReference type="PANTHER" id="PTHR12899:SF3">
    <property type="entry name" value="LARGE RIBOSOMAL SUBUNIT PROTEIN UL18M"/>
    <property type="match status" value="1"/>
</dbReference>
<dbReference type="InterPro" id="IPR005484">
    <property type="entry name" value="Ribosomal_uL18_bac/plant/anim"/>
</dbReference>
<dbReference type="STRING" id="6689.A0A3R7NCE1"/>
<dbReference type="GO" id="GO:0006412">
    <property type="term" value="P:translation"/>
    <property type="evidence" value="ECO:0007669"/>
    <property type="project" value="InterPro"/>
</dbReference>
<dbReference type="Proteomes" id="UP000283509">
    <property type="component" value="Unassembled WGS sequence"/>
</dbReference>
<dbReference type="GO" id="GO:0005743">
    <property type="term" value="C:mitochondrial inner membrane"/>
    <property type="evidence" value="ECO:0007669"/>
    <property type="project" value="UniProtKB-ARBA"/>
</dbReference>
<keyword evidence="5" id="KW-0687">Ribonucleoprotein</keyword>
<accession>A0A3R7NCE1</accession>
<dbReference type="CDD" id="cd00432">
    <property type="entry name" value="Ribosomal_L18_L5e"/>
    <property type="match status" value="1"/>
</dbReference>
<keyword evidence="9" id="KW-1185">Reference proteome</keyword>
<evidence type="ECO:0000256" key="5">
    <source>
        <dbReference type="ARBA" id="ARBA00023274"/>
    </source>
</evidence>
<dbReference type="SUPFAM" id="SSF53137">
    <property type="entry name" value="Translational machinery components"/>
    <property type="match status" value="1"/>
</dbReference>
<dbReference type="EMBL" id="QCYY01000688">
    <property type="protein sequence ID" value="ROT83413.1"/>
    <property type="molecule type" value="Genomic_DNA"/>
</dbReference>
<dbReference type="InterPro" id="IPR036967">
    <property type="entry name" value="Ribosomal_uS11_sf"/>
</dbReference>
<keyword evidence="3 8" id="KW-0689">Ribosomal protein</keyword>
<dbReference type="GO" id="GO:1990904">
    <property type="term" value="C:ribonucleoprotein complex"/>
    <property type="evidence" value="ECO:0007669"/>
    <property type="project" value="UniProtKB-KW"/>
</dbReference>